<dbReference type="GO" id="GO:0008650">
    <property type="term" value="F:rRNA (uridine-2'-O-)-methyltransferase activity"/>
    <property type="evidence" value="ECO:0007669"/>
    <property type="project" value="UniProtKB-UniRule"/>
</dbReference>
<feature type="domain" description="Ribosomal RNA methyltransferase FtsJ" evidence="13">
    <location>
        <begin position="17"/>
        <end position="192"/>
    </location>
</feature>
<evidence type="ECO:0000256" key="8">
    <source>
        <dbReference type="ARBA" id="ARBA00041995"/>
    </source>
</evidence>
<accession>A0A1F6GGH2</accession>
<feature type="active site" description="Proton acceptor" evidence="11 12">
    <location>
        <position position="149"/>
    </location>
</feature>
<dbReference type="Pfam" id="PF01728">
    <property type="entry name" value="FtsJ"/>
    <property type="match status" value="1"/>
</dbReference>
<evidence type="ECO:0000256" key="12">
    <source>
        <dbReference type="PIRSR" id="PIRSR005461-1"/>
    </source>
</evidence>
<organism evidence="14 15">
    <name type="scientific">Candidatus Lambdaproteobacteria bacterium RIFOXYD2_FULL_50_16</name>
    <dbReference type="NCBI Taxonomy" id="1817772"/>
    <lineage>
        <taxon>Bacteria</taxon>
        <taxon>Pseudomonadati</taxon>
        <taxon>Pseudomonadota</taxon>
        <taxon>Candidatus Lambdaproteobacteria</taxon>
    </lineage>
</organism>
<feature type="binding site" evidence="11">
    <location>
        <position position="51"/>
    </location>
    <ligand>
        <name>S-adenosyl-L-methionine</name>
        <dbReference type="ChEBI" id="CHEBI:59789"/>
    </ligand>
</feature>
<evidence type="ECO:0000256" key="10">
    <source>
        <dbReference type="ARBA" id="ARBA00048970"/>
    </source>
</evidence>
<feature type="binding site" evidence="11">
    <location>
        <position position="69"/>
    </location>
    <ligand>
        <name>S-adenosyl-L-methionine</name>
        <dbReference type="ChEBI" id="CHEBI:59789"/>
    </ligand>
</feature>
<feature type="binding site" evidence="11">
    <location>
        <position position="109"/>
    </location>
    <ligand>
        <name>S-adenosyl-L-methionine</name>
        <dbReference type="ChEBI" id="CHEBI:59789"/>
    </ligand>
</feature>
<evidence type="ECO:0000313" key="15">
    <source>
        <dbReference type="Proteomes" id="UP000178449"/>
    </source>
</evidence>
<dbReference type="HAMAP" id="MF_01547">
    <property type="entry name" value="RNA_methyltr_E"/>
    <property type="match status" value="1"/>
</dbReference>
<dbReference type="AlphaFoldDB" id="A0A1F6GGH2"/>
<dbReference type="Gene3D" id="3.40.50.150">
    <property type="entry name" value="Vaccinia Virus protein VP39"/>
    <property type="match status" value="1"/>
</dbReference>
<comment type="caution">
    <text evidence="14">The sequence shown here is derived from an EMBL/GenBank/DDBJ whole genome shotgun (WGS) entry which is preliminary data.</text>
</comment>
<reference evidence="14 15" key="1">
    <citation type="journal article" date="2016" name="Nat. Commun.">
        <title>Thousands of microbial genomes shed light on interconnected biogeochemical processes in an aquifer system.</title>
        <authorList>
            <person name="Anantharaman K."/>
            <person name="Brown C.T."/>
            <person name="Hug L.A."/>
            <person name="Sharon I."/>
            <person name="Castelle C.J."/>
            <person name="Probst A.J."/>
            <person name="Thomas B.C."/>
            <person name="Singh A."/>
            <person name="Wilkins M.J."/>
            <person name="Karaoz U."/>
            <person name="Brodie E.L."/>
            <person name="Williams K.H."/>
            <person name="Hubbard S.S."/>
            <person name="Banfield J.F."/>
        </authorList>
    </citation>
    <scope>NUCLEOTIDE SEQUENCE [LARGE SCALE GENOMIC DNA]</scope>
</reference>
<protein>
    <recommendedName>
        <fullName evidence="7 11">Ribosomal RNA large subunit methyltransferase E</fullName>
        <ecNumber evidence="6 11">2.1.1.166</ecNumber>
    </recommendedName>
    <alternativeName>
        <fullName evidence="9 11">23S rRNA Um2552 methyltransferase</fullName>
    </alternativeName>
    <alternativeName>
        <fullName evidence="8 11">rRNA (uridine-2'-O-)-methyltransferase</fullName>
    </alternativeName>
</protein>
<evidence type="ECO:0000256" key="6">
    <source>
        <dbReference type="ARBA" id="ARBA00038861"/>
    </source>
</evidence>
<feature type="binding site" evidence="11">
    <location>
        <position position="49"/>
    </location>
    <ligand>
        <name>S-adenosyl-L-methionine</name>
        <dbReference type="ChEBI" id="CHEBI:59789"/>
    </ligand>
</feature>
<comment type="subcellular location">
    <subcellularLocation>
        <location evidence="11">Cytoplasm</location>
    </subcellularLocation>
</comment>
<keyword evidence="2 11" id="KW-0489">Methyltransferase</keyword>
<keyword evidence="4 11" id="KW-0949">S-adenosyl-L-methionine</keyword>
<feature type="binding site" evidence="11">
    <location>
        <position position="87"/>
    </location>
    <ligand>
        <name>S-adenosyl-L-methionine</name>
        <dbReference type="ChEBI" id="CHEBI:59789"/>
    </ligand>
</feature>
<evidence type="ECO:0000256" key="7">
    <source>
        <dbReference type="ARBA" id="ARBA00041129"/>
    </source>
</evidence>
<comment type="similarity">
    <text evidence="11">Belongs to the class I-like SAM-binding methyltransferase superfamily. RNA methyltransferase RlmE family.</text>
</comment>
<evidence type="ECO:0000259" key="13">
    <source>
        <dbReference type="Pfam" id="PF01728"/>
    </source>
</evidence>
<comment type="catalytic activity">
    <reaction evidence="10 11">
        <text>uridine(2552) in 23S rRNA + S-adenosyl-L-methionine = 2'-O-methyluridine(2552) in 23S rRNA + S-adenosyl-L-homocysteine + H(+)</text>
        <dbReference type="Rhea" id="RHEA:42720"/>
        <dbReference type="Rhea" id="RHEA-COMP:10202"/>
        <dbReference type="Rhea" id="RHEA-COMP:10203"/>
        <dbReference type="ChEBI" id="CHEBI:15378"/>
        <dbReference type="ChEBI" id="CHEBI:57856"/>
        <dbReference type="ChEBI" id="CHEBI:59789"/>
        <dbReference type="ChEBI" id="CHEBI:65315"/>
        <dbReference type="ChEBI" id="CHEBI:74478"/>
        <dbReference type="EC" id="2.1.1.166"/>
    </reaction>
</comment>
<keyword evidence="1 11" id="KW-0698">rRNA processing</keyword>
<evidence type="ECO:0000256" key="4">
    <source>
        <dbReference type="ARBA" id="ARBA00022691"/>
    </source>
</evidence>
<evidence type="ECO:0000313" key="14">
    <source>
        <dbReference type="EMBL" id="OGG97209.1"/>
    </source>
</evidence>
<dbReference type="GO" id="GO:0005737">
    <property type="term" value="C:cytoplasm"/>
    <property type="evidence" value="ECO:0007669"/>
    <property type="project" value="UniProtKB-SubCell"/>
</dbReference>
<sequence length="201" mass="22830">MKEVQDHYFKKAKTEGYVARSAYKLEEIDQKHGLLRNGLSVLDLGCFPGSWMQYAQKRVGQKGFVFGVDLQDLQLPLSPNMGFIQEDVFNLNETHFAPFIPPFDLVLSDMAPKTTGHQQIDGARVLGLGQMVLFLAQRWLKPSGNCLIKAFHGPAFEPLLNQMKGEYKKVKPFKPKSSRKESKEVFLLGMGRIWVPKETNE</sequence>
<evidence type="ECO:0000256" key="11">
    <source>
        <dbReference type="HAMAP-Rule" id="MF_01547"/>
    </source>
</evidence>
<evidence type="ECO:0000256" key="9">
    <source>
        <dbReference type="ARBA" id="ARBA00042745"/>
    </source>
</evidence>
<gene>
    <name evidence="11" type="primary">rlmE</name>
    <name evidence="11" type="synonym">ftsJ</name>
    <name evidence="11" type="synonym">rrmJ</name>
    <name evidence="14" type="ORF">A2527_10360</name>
</gene>
<keyword evidence="11" id="KW-0963">Cytoplasm</keyword>
<dbReference type="SUPFAM" id="SSF53335">
    <property type="entry name" value="S-adenosyl-L-methionine-dependent methyltransferases"/>
    <property type="match status" value="1"/>
</dbReference>
<dbReference type="InterPro" id="IPR029063">
    <property type="entry name" value="SAM-dependent_MTases_sf"/>
</dbReference>
<name>A0A1F6GGH2_9PROT</name>
<dbReference type="Proteomes" id="UP000178449">
    <property type="component" value="Unassembled WGS sequence"/>
</dbReference>
<evidence type="ECO:0000256" key="5">
    <source>
        <dbReference type="ARBA" id="ARBA00037569"/>
    </source>
</evidence>
<dbReference type="PIRSF" id="PIRSF005461">
    <property type="entry name" value="23S_rRNA_mtase"/>
    <property type="match status" value="1"/>
</dbReference>
<dbReference type="EMBL" id="MFNE01000003">
    <property type="protein sequence ID" value="OGG97209.1"/>
    <property type="molecule type" value="Genomic_DNA"/>
</dbReference>
<dbReference type="PANTHER" id="PTHR10920:SF18">
    <property type="entry name" value="RRNA METHYLTRANSFERASE 2, MITOCHONDRIAL"/>
    <property type="match status" value="1"/>
</dbReference>
<proteinExistence type="inferred from homology"/>
<evidence type="ECO:0000256" key="1">
    <source>
        <dbReference type="ARBA" id="ARBA00022552"/>
    </source>
</evidence>
<keyword evidence="3 11" id="KW-0808">Transferase</keyword>
<dbReference type="PANTHER" id="PTHR10920">
    <property type="entry name" value="RIBOSOMAL RNA METHYLTRANSFERASE"/>
    <property type="match status" value="1"/>
</dbReference>
<dbReference type="EC" id="2.1.1.166" evidence="6 11"/>
<comment type="function">
    <text evidence="5 11">Specifically methylates the uridine in position 2552 of 23S rRNA at the 2'-O position of the ribose in the fully assembled 50S ribosomal subunit.</text>
</comment>
<dbReference type="STRING" id="1817772.A2527_10360"/>
<evidence type="ECO:0000256" key="2">
    <source>
        <dbReference type="ARBA" id="ARBA00022603"/>
    </source>
</evidence>
<evidence type="ECO:0000256" key="3">
    <source>
        <dbReference type="ARBA" id="ARBA00022679"/>
    </source>
</evidence>
<dbReference type="InterPro" id="IPR050082">
    <property type="entry name" value="RNA_methyltr_RlmE"/>
</dbReference>
<dbReference type="InterPro" id="IPR015507">
    <property type="entry name" value="rRNA-MeTfrase_E"/>
</dbReference>
<dbReference type="InterPro" id="IPR002877">
    <property type="entry name" value="RNA_MeTrfase_FtsJ_dom"/>
</dbReference>